<feature type="compositionally biased region" description="Acidic residues" evidence="5">
    <location>
        <begin position="1368"/>
        <end position="1378"/>
    </location>
</feature>
<feature type="compositionally biased region" description="Polar residues" evidence="5">
    <location>
        <begin position="1261"/>
        <end position="1279"/>
    </location>
</feature>
<organism evidence="9 10">
    <name type="scientific">Stichopus japonicus</name>
    <name type="common">Sea cucumber</name>
    <dbReference type="NCBI Taxonomy" id="307972"/>
    <lineage>
        <taxon>Eukaryota</taxon>
        <taxon>Metazoa</taxon>
        <taxon>Echinodermata</taxon>
        <taxon>Eleutherozoa</taxon>
        <taxon>Echinozoa</taxon>
        <taxon>Holothuroidea</taxon>
        <taxon>Aspidochirotacea</taxon>
        <taxon>Aspidochirotida</taxon>
        <taxon>Stichopodidae</taxon>
        <taxon>Apostichopus</taxon>
    </lineage>
</organism>
<dbReference type="Gene3D" id="3.30.160.60">
    <property type="entry name" value="Classic Zinc Finger"/>
    <property type="match status" value="1"/>
</dbReference>
<dbReference type="EMBL" id="MRZV01000113">
    <property type="protein sequence ID" value="PIK58427.1"/>
    <property type="molecule type" value="Genomic_DNA"/>
</dbReference>
<feature type="compositionally biased region" description="Basic and acidic residues" evidence="5">
    <location>
        <begin position="1392"/>
        <end position="1405"/>
    </location>
</feature>
<dbReference type="GO" id="GO:0008270">
    <property type="term" value="F:zinc ion binding"/>
    <property type="evidence" value="ECO:0007669"/>
    <property type="project" value="UniProtKB-KW"/>
</dbReference>
<feature type="compositionally biased region" description="Polar residues" evidence="5">
    <location>
        <begin position="1379"/>
        <end position="1391"/>
    </location>
</feature>
<dbReference type="PANTHER" id="PTHR16442:SF1">
    <property type="entry name" value="RING FINGER PROTEIN 17"/>
    <property type="match status" value="1"/>
</dbReference>
<evidence type="ECO:0000256" key="1">
    <source>
        <dbReference type="ARBA" id="ARBA00022723"/>
    </source>
</evidence>
<feature type="domain" description="Tudor" evidence="8">
    <location>
        <begin position="1497"/>
        <end position="1555"/>
    </location>
</feature>
<protein>
    <submittedName>
        <fullName evidence="9">Putative RING finger protein 17</fullName>
    </submittedName>
</protein>
<dbReference type="SMART" id="SM00336">
    <property type="entry name" value="BBOX"/>
    <property type="match status" value="2"/>
</dbReference>
<evidence type="ECO:0000313" key="10">
    <source>
        <dbReference type="Proteomes" id="UP000230750"/>
    </source>
</evidence>
<feature type="compositionally biased region" description="Polar residues" evidence="5">
    <location>
        <begin position="1226"/>
        <end position="1243"/>
    </location>
</feature>
<keyword evidence="2 4" id="KW-0863">Zinc-finger</keyword>
<proteinExistence type="predicted"/>
<feature type="compositionally biased region" description="Basic and acidic residues" evidence="5">
    <location>
        <begin position="1332"/>
        <end position="1350"/>
    </location>
</feature>
<dbReference type="SUPFAM" id="SSF63748">
    <property type="entry name" value="Tudor/PWWP/MBT"/>
    <property type="match status" value="5"/>
</dbReference>
<evidence type="ECO:0000256" key="4">
    <source>
        <dbReference type="PROSITE-ProRule" id="PRU00024"/>
    </source>
</evidence>
<evidence type="ECO:0000259" key="6">
    <source>
        <dbReference type="PROSITE" id="PS50089"/>
    </source>
</evidence>
<accession>A0A2G8LDX7</accession>
<dbReference type="SUPFAM" id="SSF57850">
    <property type="entry name" value="RING/U-box"/>
    <property type="match status" value="1"/>
</dbReference>
<dbReference type="InterPro" id="IPR017907">
    <property type="entry name" value="Znf_RING_CS"/>
</dbReference>
<evidence type="ECO:0000256" key="2">
    <source>
        <dbReference type="ARBA" id="ARBA00022771"/>
    </source>
</evidence>
<feature type="domain" description="B box-type" evidence="7">
    <location>
        <begin position="122"/>
        <end position="163"/>
    </location>
</feature>
<dbReference type="SMART" id="SM00333">
    <property type="entry name" value="TUDOR"/>
    <property type="match status" value="5"/>
</dbReference>
<dbReference type="CDD" id="cd19757">
    <property type="entry name" value="Bbox1"/>
    <property type="match status" value="1"/>
</dbReference>
<dbReference type="SUPFAM" id="SSF57845">
    <property type="entry name" value="B-box zinc-binding domain"/>
    <property type="match status" value="1"/>
</dbReference>
<name>A0A2G8LDX7_STIJA</name>
<dbReference type="SMART" id="SM00184">
    <property type="entry name" value="RING"/>
    <property type="match status" value="1"/>
</dbReference>
<dbReference type="FunFam" id="2.30.30.140:FF:000018">
    <property type="entry name" value="Serine/threonine-protein kinase 31"/>
    <property type="match status" value="3"/>
</dbReference>
<dbReference type="InterPro" id="IPR035437">
    <property type="entry name" value="SNase_OB-fold_sf"/>
</dbReference>
<comment type="caution">
    <text evidence="9">The sequence shown here is derived from an EMBL/GenBank/DDBJ whole genome shotgun (WGS) entry which is preliminary data.</text>
</comment>
<feature type="domain" description="Tudor" evidence="8">
    <location>
        <begin position="521"/>
        <end position="600"/>
    </location>
</feature>
<evidence type="ECO:0000313" key="9">
    <source>
        <dbReference type="EMBL" id="PIK58427.1"/>
    </source>
</evidence>
<dbReference type="Proteomes" id="UP000230750">
    <property type="component" value="Unassembled WGS sequence"/>
</dbReference>
<feature type="domain" description="Tudor" evidence="8">
    <location>
        <begin position="763"/>
        <end position="822"/>
    </location>
</feature>
<dbReference type="InterPro" id="IPR000315">
    <property type="entry name" value="Znf_B-box"/>
</dbReference>
<feature type="domain" description="RING-type" evidence="6">
    <location>
        <begin position="10"/>
        <end position="57"/>
    </location>
</feature>
<sequence length="1963" mass="218921">MSTVHSPPKCPKCLRNYSFSHAGLQPRILSCKHSLCKQCVIKSLRNKNDGLSCPQCQVFTAVIKGDKNLQSLPVNLFLVGLSCTTVKQQINPFDHQLEFKAKSKPGGANYEPTELKGGRPPCTSCQQGPADCLCQHCDIHLCNLCFITIHKTQSGKTHSKIPLLTDKVYGCPTHENMPREFFCEDDRTPICAKCGLTGEHKGHNILHIQEKNSEIHKDLEPAVASAKTTLKRLYYTKEAVDVEEKQLSKVKEKAVEEVDESFAQFYADLQLQHLAMKEAVRTANDSQLENLSCIKNNLARNICRLTTVIEGMFRSGCHFVCLNKLTSEDAMFFQGLEDKTKVPSNLTEIISILREASSLPWHLVREKEGETMSKFIPGEMQLSSKVEVNPSSFHSLKTSAELPEDFKEPTIDDDILKHCPLFGKKEQKKKKPIGPDHIRILQKEGILPADLAEIKDKVKPRPALDLKKISKKQNVRVVHIRSPGCFYVHRQGDLPRLEKTMKSLSSICESITDFSKCIPDTIEAGTKCCCKFDDDQWYRAMVKTVPDEVAGVLSMASPQDLLQADDKDEMKVEVVYIDYGNTQWVPVDKLVRLKPKFEKEPPFAITCALYDIIPPNKKPKWPRESAEAFATMVAAQDVTLKMSYHGEVDDILQVDLHNSPNSSAVDDAPVSIRDALIFLELASFINDTPSPLTPKSPVPPRKYLPPELPCEGESIVATICNIYDPHHFWVQETGVMEVSLYRLMEELQQAYRKRTTIEWTIMCPQLDMICVAKYASDKKWYRAQVIGLPGKQQIEVLYIDYGNTATVPYSQIRKITEKFLKLPVMAIPCKLTDIAPKVPEEGWSAEAATCFSEIISFKPVELHVYNDQDDFISVVAFEIKNEERINLNALLVQSGHVKSSGPASFAPDMLRPSISASPSSIVQSSLSPSRQSVPTSTRKKTMYTAVHVSNVESPSCIYLQLATASKDGLDSLLEAMTLHYKDTEAVMDHEWSPEDPCAALLVREGVWCRGQIVSFLPENNLVVLFTDYGNSEILTLKNIRVLEEKFGEEQPFAICCHLTGVLPAGGQEWTQTSVQFLKDKLNDLDCYICQKGDKLDGSLPVDLLYELTGQEMIDRNTPDELDSISELLIKEGLALRDRRKNTSMSKKSSSKNDGVTPFVTPSGLKTIDHSLEKVSTISPSRDEVSLTHQRKVSSPMREDNIYTDQNKSASKGDKSIYTDLKKTSPKGDNSIQTDLKKTSPQGDKSTHRDQKKTPSPKKDNSIQGSPLSQNHHSVINDSGDSGIVNPDHGPESSPEQGSSVDRVPGSSLDRVLGRSVDRVQGSSVDRLPMMVKDSEVNKTASDDQGLHSRDLTGGTRESPYNAIITGDNLEEDNQEEVSAESQKQFETLTSQKSEDGVNTDSEHKVHGTPINNSVDKSGGAQFMDQKEGPSGITETKLVEYLPPILPDQKESIIAVSFVSQEGLIYGLEVEKLNILQEMMDELQVFCQKGSGSHHPSPLRLNQAVCAKFNLDNKWYRASVSQVYGESAEVVYIDFGNSEVVPLKDIDFRPFRVNLPQQSLCCKLHGITTLSSEKMFILAQMVTEQTCSIIIKNSPAVGEPMDVDMCLPTGENVPQLLVLEGLVSSTHPQPQQKKENTLPEAEIFDEDDLDFMDAAECNRISLSPQCPPGLKTSPPEDGVSLPSKFQQLQFPLNWKEFLAEVPCIETPDLVYLQYSTTFRDGPYQDHDLMLLYDQFVKLHAELNKLALSLPEVSHPKPVCKLILELFENNAHLMTSVALDYEISNFVPTGMPCLTYYNTDKQWYRGEILSVQESTNILCTVRFVDYGTVENVPLNKLCQLPEKYLELPTQCRLCKIEGLKAPSQIPPNFPISENSNWPVASSNAMVQLIKNKIFLATILEDGLVPIISLYSCQFVNGGIQRGVPMFLSLIETGLADVGVGFSDYSSYIPTIEIAKDPKHGCLNLP</sequence>
<dbReference type="OrthoDB" id="5800423at2759"/>
<dbReference type="PROSITE" id="PS50089">
    <property type="entry name" value="ZF_RING_2"/>
    <property type="match status" value="1"/>
</dbReference>
<dbReference type="PROSITE" id="PS50304">
    <property type="entry name" value="TUDOR"/>
    <property type="match status" value="5"/>
</dbReference>
<dbReference type="CDD" id="cd19756">
    <property type="entry name" value="Bbox2"/>
    <property type="match status" value="1"/>
</dbReference>
<evidence type="ECO:0000259" key="8">
    <source>
        <dbReference type="PROSITE" id="PS50304"/>
    </source>
</evidence>
<dbReference type="Gene3D" id="3.30.40.10">
    <property type="entry name" value="Zinc/RING finger domain, C3HC4 (zinc finger)"/>
    <property type="match status" value="1"/>
</dbReference>
<feature type="domain" description="B box-type" evidence="7">
    <location>
        <begin position="166"/>
        <end position="208"/>
    </location>
</feature>
<keyword evidence="10" id="KW-1185">Reference proteome</keyword>
<keyword evidence="3" id="KW-0862">Zinc</keyword>
<dbReference type="InterPro" id="IPR013083">
    <property type="entry name" value="Znf_RING/FYVE/PHD"/>
</dbReference>
<dbReference type="Pfam" id="PF00567">
    <property type="entry name" value="TUDOR"/>
    <property type="match status" value="6"/>
</dbReference>
<feature type="compositionally biased region" description="Basic and acidic residues" evidence="5">
    <location>
        <begin position="1210"/>
        <end position="1222"/>
    </location>
</feature>
<evidence type="ECO:0000256" key="5">
    <source>
        <dbReference type="SAM" id="MobiDB-lite"/>
    </source>
</evidence>
<dbReference type="STRING" id="307972.A0A2G8LDX7"/>
<dbReference type="Gene3D" id="2.30.30.140">
    <property type="match status" value="5"/>
</dbReference>
<evidence type="ECO:0000256" key="3">
    <source>
        <dbReference type="ARBA" id="ARBA00022833"/>
    </source>
</evidence>
<dbReference type="InterPro" id="IPR001841">
    <property type="entry name" value="Znf_RING"/>
</dbReference>
<feature type="compositionally biased region" description="Basic and acidic residues" evidence="5">
    <location>
        <begin position="1244"/>
        <end position="1260"/>
    </location>
</feature>
<dbReference type="PANTHER" id="PTHR16442">
    <property type="entry name" value="RING FINGER PROTEIN 17"/>
    <property type="match status" value="1"/>
</dbReference>
<reference evidence="9 10" key="1">
    <citation type="journal article" date="2017" name="PLoS Biol.">
        <title>The sea cucumber genome provides insights into morphological evolution and visceral regeneration.</title>
        <authorList>
            <person name="Zhang X."/>
            <person name="Sun L."/>
            <person name="Yuan J."/>
            <person name="Sun Y."/>
            <person name="Gao Y."/>
            <person name="Zhang L."/>
            <person name="Li S."/>
            <person name="Dai H."/>
            <person name="Hamel J.F."/>
            <person name="Liu C."/>
            <person name="Yu Y."/>
            <person name="Liu S."/>
            <person name="Lin W."/>
            <person name="Guo K."/>
            <person name="Jin S."/>
            <person name="Xu P."/>
            <person name="Storey K.B."/>
            <person name="Huan P."/>
            <person name="Zhang T."/>
            <person name="Zhou Y."/>
            <person name="Zhang J."/>
            <person name="Lin C."/>
            <person name="Li X."/>
            <person name="Xing L."/>
            <person name="Huo D."/>
            <person name="Sun M."/>
            <person name="Wang L."/>
            <person name="Mercier A."/>
            <person name="Li F."/>
            <person name="Yang H."/>
            <person name="Xiang J."/>
        </authorList>
    </citation>
    <scope>NUCLEOTIDE SEQUENCE [LARGE SCALE GENOMIC DNA]</scope>
    <source>
        <strain evidence="9">Shaxun</strain>
        <tissue evidence="9">Muscle</tissue>
    </source>
</reference>
<dbReference type="Gene3D" id="2.40.50.90">
    <property type="match status" value="4"/>
</dbReference>
<dbReference type="PROSITE" id="PS50119">
    <property type="entry name" value="ZF_BBOX"/>
    <property type="match status" value="2"/>
</dbReference>
<dbReference type="PROSITE" id="PS00518">
    <property type="entry name" value="ZF_RING_1"/>
    <property type="match status" value="1"/>
</dbReference>
<keyword evidence="1" id="KW-0479">Metal-binding</keyword>
<evidence type="ECO:0000259" key="7">
    <source>
        <dbReference type="PROSITE" id="PS50119"/>
    </source>
</evidence>
<dbReference type="Pfam" id="PF00643">
    <property type="entry name" value="zf-B_box"/>
    <property type="match status" value="1"/>
</dbReference>
<feature type="domain" description="Tudor" evidence="8">
    <location>
        <begin position="1784"/>
        <end position="1845"/>
    </location>
</feature>
<feature type="region of interest" description="Disordered" evidence="5">
    <location>
        <begin position="1139"/>
        <end position="1418"/>
    </location>
</feature>
<feature type="domain" description="Tudor" evidence="8">
    <location>
        <begin position="990"/>
        <end position="1049"/>
    </location>
</feature>
<dbReference type="InterPro" id="IPR002999">
    <property type="entry name" value="Tudor"/>
</dbReference>
<gene>
    <name evidence="9" type="ORF">BSL78_04648</name>
</gene>